<dbReference type="PROSITE" id="PS51257">
    <property type="entry name" value="PROKAR_LIPOPROTEIN"/>
    <property type="match status" value="1"/>
</dbReference>
<protein>
    <recommendedName>
        <fullName evidence="4">LGFP repeat-containing protein</fullName>
    </recommendedName>
</protein>
<feature type="signal peptide" evidence="1">
    <location>
        <begin position="1"/>
        <end position="29"/>
    </location>
</feature>
<evidence type="ECO:0000256" key="1">
    <source>
        <dbReference type="SAM" id="SignalP"/>
    </source>
</evidence>
<comment type="caution">
    <text evidence="2">The sequence shown here is derived from an EMBL/GenBank/DDBJ whole genome shotgun (WGS) entry which is preliminary data.</text>
</comment>
<dbReference type="InterPro" id="IPR013207">
    <property type="entry name" value="LGFP"/>
</dbReference>
<name>A0ABP9D554_9ACTN</name>
<evidence type="ECO:0000313" key="3">
    <source>
        <dbReference type="Proteomes" id="UP001500839"/>
    </source>
</evidence>
<proteinExistence type="predicted"/>
<gene>
    <name evidence="2" type="ORF">GCM10023353_33800</name>
</gene>
<feature type="chain" id="PRO_5045708521" description="LGFP repeat-containing protein" evidence="1">
    <location>
        <begin position="30"/>
        <end position="213"/>
    </location>
</feature>
<accession>A0ABP9D554</accession>
<reference evidence="3" key="1">
    <citation type="journal article" date="2019" name="Int. J. Syst. Evol. Microbiol.">
        <title>The Global Catalogue of Microorganisms (GCM) 10K type strain sequencing project: providing services to taxonomists for standard genome sequencing and annotation.</title>
        <authorList>
            <consortium name="The Broad Institute Genomics Platform"/>
            <consortium name="The Broad Institute Genome Sequencing Center for Infectious Disease"/>
            <person name="Wu L."/>
            <person name="Ma J."/>
        </authorList>
    </citation>
    <scope>NUCLEOTIDE SEQUENCE [LARGE SCALE GENOMIC DNA]</scope>
    <source>
        <strain evidence="3">JCM 18542</strain>
    </source>
</reference>
<dbReference type="RefSeq" id="WP_200174035.1">
    <property type="nucleotide sequence ID" value="NZ_BAABKQ010000001.1"/>
</dbReference>
<dbReference type="EMBL" id="BAABKQ010000001">
    <property type="protein sequence ID" value="GAA4822517.1"/>
    <property type="molecule type" value="Genomic_DNA"/>
</dbReference>
<sequence length="213" mass="21864">MHFTHRNSNLLRKTTLTVTSLAAAGALFAGCSSDTVDSAKDAAGAASDAAGDAAGSAKDAAGAAGDKAKDAADKAMGADGQDGADDDVAAGDMAETQIQGPQGEITVVQPIADKYQQVGGVQGHLGSPEGEQQQGPDGGYFVDFEGASIYWSPETDAHFVQGRIKEAWLADGGVEALGYPTSDEHPIEGGLQSEFEDARITFIDDQTEVITED</sequence>
<dbReference type="Pfam" id="PF08310">
    <property type="entry name" value="LGFP"/>
    <property type="match status" value="1"/>
</dbReference>
<keyword evidence="3" id="KW-1185">Reference proteome</keyword>
<dbReference type="Proteomes" id="UP001500839">
    <property type="component" value="Unassembled WGS sequence"/>
</dbReference>
<evidence type="ECO:0008006" key="4">
    <source>
        <dbReference type="Google" id="ProtNLM"/>
    </source>
</evidence>
<organism evidence="2 3">
    <name type="scientific">Tomitella cavernea</name>
    <dbReference type="NCBI Taxonomy" id="1387982"/>
    <lineage>
        <taxon>Bacteria</taxon>
        <taxon>Bacillati</taxon>
        <taxon>Actinomycetota</taxon>
        <taxon>Actinomycetes</taxon>
        <taxon>Mycobacteriales</taxon>
        <taxon>Tomitella</taxon>
    </lineage>
</organism>
<keyword evidence="1" id="KW-0732">Signal</keyword>
<evidence type="ECO:0000313" key="2">
    <source>
        <dbReference type="EMBL" id="GAA4822517.1"/>
    </source>
</evidence>